<evidence type="ECO:0000313" key="1">
    <source>
        <dbReference type="EMBL" id="GBR75785.1"/>
    </source>
</evidence>
<organism evidence="1 2">
    <name type="scientific">Candidatus Termititenax persephonae</name>
    <dbReference type="NCBI Taxonomy" id="2218525"/>
    <lineage>
        <taxon>Bacteria</taxon>
        <taxon>Bacillati</taxon>
        <taxon>Candidatus Margulisiibacteriota</taxon>
        <taxon>Candidatus Termititenacia</taxon>
        <taxon>Candidatus Termititenacales</taxon>
        <taxon>Candidatus Termititenacaceae</taxon>
        <taxon>Candidatus Termititenax</taxon>
    </lineage>
</organism>
<comment type="caution">
    <text evidence="1">The sequence shown here is derived from an EMBL/GenBank/DDBJ whole genome shotgun (WGS) entry which is preliminary data.</text>
</comment>
<proteinExistence type="predicted"/>
<accession>A0A388TGK9</accession>
<protein>
    <submittedName>
        <fullName evidence="1">Uncharacterized protein</fullName>
    </submittedName>
</protein>
<evidence type="ECO:0000313" key="2">
    <source>
        <dbReference type="Proteomes" id="UP000275925"/>
    </source>
</evidence>
<gene>
    <name evidence="1" type="ORF">NO2_0421</name>
</gene>
<dbReference type="EMBL" id="BGZO01000007">
    <property type="protein sequence ID" value="GBR75785.1"/>
    <property type="molecule type" value="Genomic_DNA"/>
</dbReference>
<reference evidence="1 2" key="1">
    <citation type="journal article" date="2019" name="ISME J.">
        <title>Genome analyses of uncultured TG2/ZB3 bacteria in 'Margulisbacteria' specifically attached to ectosymbiotic spirochetes of protists in the termite gut.</title>
        <authorList>
            <person name="Utami Y.D."/>
            <person name="Kuwahara H."/>
            <person name="Igai K."/>
            <person name="Murakami T."/>
            <person name="Sugaya K."/>
            <person name="Morikawa T."/>
            <person name="Nagura Y."/>
            <person name="Yuki M."/>
            <person name="Deevong P."/>
            <person name="Inoue T."/>
            <person name="Kihara K."/>
            <person name="Lo N."/>
            <person name="Yamada A."/>
            <person name="Ohkuma M."/>
            <person name="Hongoh Y."/>
        </authorList>
    </citation>
    <scope>NUCLEOTIDE SEQUENCE [LARGE SCALE GENOMIC DNA]</scope>
    <source>
        <strain evidence="1">NkOx7-02</strain>
    </source>
</reference>
<dbReference type="Proteomes" id="UP000275925">
    <property type="component" value="Unassembled WGS sequence"/>
</dbReference>
<name>A0A388TGK9_9BACT</name>
<keyword evidence="2" id="KW-1185">Reference proteome</keyword>
<sequence>MIIKKDAPKDKMLLEFSNGDIEKFKDVMGKYNFKDEQSLIRFVLSVLLVTEDNEVQIKKDGVFTPVVPANHSIKGGEHV</sequence>
<dbReference type="AlphaFoldDB" id="A0A388TGK9"/>